<organism evidence="2 3">
    <name type="scientific">Tulasnella calospora MUT 4182</name>
    <dbReference type="NCBI Taxonomy" id="1051891"/>
    <lineage>
        <taxon>Eukaryota</taxon>
        <taxon>Fungi</taxon>
        <taxon>Dikarya</taxon>
        <taxon>Basidiomycota</taxon>
        <taxon>Agaricomycotina</taxon>
        <taxon>Agaricomycetes</taxon>
        <taxon>Cantharellales</taxon>
        <taxon>Tulasnellaceae</taxon>
        <taxon>Tulasnella</taxon>
    </lineage>
</organism>
<sequence>LRRLKTFLGFSKGYNLIQSCGFLAVFQFVPAIRYKYISIHRLNGFVVYTLLSLAIVGALMIARRAMGGVPSSQAAIVVMAALSTTSACLAWYNIRFRRRIDLHRRWNIRTAFYV</sequence>
<gene>
    <name evidence="2" type="ORF">M407DRAFT_54078</name>
</gene>
<dbReference type="InterPro" id="IPR018750">
    <property type="entry name" value="DUF2306_membrane"/>
</dbReference>
<dbReference type="HOGENOM" id="CLU_2127112_0_0_1"/>
<protein>
    <recommendedName>
        <fullName evidence="4">Cytochrome b561 domain-containing protein</fullName>
    </recommendedName>
</protein>
<keyword evidence="1" id="KW-0472">Membrane</keyword>
<feature type="non-terminal residue" evidence="2">
    <location>
        <position position="114"/>
    </location>
</feature>
<dbReference type="OrthoDB" id="193478at2759"/>
<dbReference type="AlphaFoldDB" id="A0A0C3Q157"/>
<proteinExistence type="predicted"/>
<keyword evidence="3" id="KW-1185">Reference proteome</keyword>
<evidence type="ECO:0000313" key="3">
    <source>
        <dbReference type="Proteomes" id="UP000054248"/>
    </source>
</evidence>
<feature type="transmembrane region" description="Helical" evidence="1">
    <location>
        <begin position="74"/>
        <end position="94"/>
    </location>
</feature>
<dbReference type="STRING" id="1051891.A0A0C3Q157"/>
<feature type="transmembrane region" description="Helical" evidence="1">
    <location>
        <begin position="44"/>
        <end position="62"/>
    </location>
</feature>
<evidence type="ECO:0000313" key="2">
    <source>
        <dbReference type="EMBL" id="KIO15854.1"/>
    </source>
</evidence>
<keyword evidence="1" id="KW-0812">Transmembrane</keyword>
<reference evidence="2 3" key="1">
    <citation type="submission" date="2014-04" db="EMBL/GenBank/DDBJ databases">
        <authorList>
            <consortium name="DOE Joint Genome Institute"/>
            <person name="Kuo A."/>
            <person name="Girlanda M."/>
            <person name="Perotto S."/>
            <person name="Kohler A."/>
            <person name="Nagy L.G."/>
            <person name="Floudas D."/>
            <person name="Copeland A."/>
            <person name="Barry K.W."/>
            <person name="Cichocki N."/>
            <person name="Veneault-Fourrey C."/>
            <person name="LaButti K."/>
            <person name="Lindquist E.A."/>
            <person name="Lipzen A."/>
            <person name="Lundell T."/>
            <person name="Morin E."/>
            <person name="Murat C."/>
            <person name="Sun H."/>
            <person name="Tunlid A."/>
            <person name="Henrissat B."/>
            <person name="Grigoriev I.V."/>
            <person name="Hibbett D.S."/>
            <person name="Martin F."/>
            <person name="Nordberg H.P."/>
            <person name="Cantor M.N."/>
            <person name="Hua S.X."/>
        </authorList>
    </citation>
    <scope>NUCLEOTIDE SEQUENCE [LARGE SCALE GENOMIC DNA]</scope>
    <source>
        <strain evidence="2 3">MUT 4182</strain>
    </source>
</reference>
<evidence type="ECO:0008006" key="4">
    <source>
        <dbReference type="Google" id="ProtNLM"/>
    </source>
</evidence>
<evidence type="ECO:0000256" key="1">
    <source>
        <dbReference type="SAM" id="Phobius"/>
    </source>
</evidence>
<accession>A0A0C3Q157</accession>
<name>A0A0C3Q157_9AGAM</name>
<reference evidence="3" key="2">
    <citation type="submission" date="2015-01" db="EMBL/GenBank/DDBJ databases">
        <title>Evolutionary Origins and Diversification of the Mycorrhizal Mutualists.</title>
        <authorList>
            <consortium name="DOE Joint Genome Institute"/>
            <consortium name="Mycorrhizal Genomics Consortium"/>
            <person name="Kohler A."/>
            <person name="Kuo A."/>
            <person name="Nagy L.G."/>
            <person name="Floudas D."/>
            <person name="Copeland A."/>
            <person name="Barry K.W."/>
            <person name="Cichocki N."/>
            <person name="Veneault-Fourrey C."/>
            <person name="LaButti K."/>
            <person name="Lindquist E.A."/>
            <person name="Lipzen A."/>
            <person name="Lundell T."/>
            <person name="Morin E."/>
            <person name="Murat C."/>
            <person name="Riley R."/>
            <person name="Ohm R."/>
            <person name="Sun H."/>
            <person name="Tunlid A."/>
            <person name="Henrissat B."/>
            <person name="Grigoriev I.V."/>
            <person name="Hibbett D.S."/>
            <person name="Martin F."/>
        </authorList>
    </citation>
    <scope>NUCLEOTIDE SEQUENCE [LARGE SCALE GENOMIC DNA]</scope>
    <source>
        <strain evidence="3">MUT 4182</strain>
    </source>
</reference>
<dbReference type="Pfam" id="PF10067">
    <property type="entry name" value="DUF2306"/>
    <property type="match status" value="1"/>
</dbReference>
<feature type="transmembrane region" description="Helical" evidence="1">
    <location>
        <begin position="13"/>
        <end position="32"/>
    </location>
</feature>
<keyword evidence="1" id="KW-1133">Transmembrane helix</keyword>
<dbReference type="Proteomes" id="UP000054248">
    <property type="component" value="Unassembled WGS sequence"/>
</dbReference>
<feature type="non-terminal residue" evidence="2">
    <location>
        <position position="1"/>
    </location>
</feature>
<dbReference type="EMBL" id="KN823784">
    <property type="protein sequence ID" value="KIO15854.1"/>
    <property type="molecule type" value="Genomic_DNA"/>
</dbReference>